<dbReference type="GO" id="GO:0007096">
    <property type="term" value="P:regulation of exit from mitosis"/>
    <property type="evidence" value="ECO:0007669"/>
    <property type="project" value="InterPro"/>
</dbReference>
<dbReference type="EMBL" id="JACEGQ020000002">
    <property type="protein sequence ID" value="KAH8515512.1"/>
    <property type="molecule type" value="Genomic_DNA"/>
</dbReference>
<organism evidence="1 2">
    <name type="scientific">Populus deltoides</name>
    <name type="common">Eastern poplar</name>
    <name type="synonym">Eastern cottonwood</name>
    <dbReference type="NCBI Taxonomy" id="3696"/>
    <lineage>
        <taxon>Eukaryota</taxon>
        <taxon>Viridiplantae</taxon>
        <taxon>Streptophyta</taxon>
        <taxon>Embryophyta</taxon>
        <taxon>Tracheophyta</taxon>
        <taxon>Spermatophyta</taxon>
        <taxon>Magnoliopsida</taxon>
        <taxon>eudicotyledons</taxon>
        <taxon>Gunneridae</taxon>
        <taxon>Pentapetalae</taxon>
        <taxon>rosids</taxon>
        <taxon>fabids</taxon>
        <taxon>Malpighiales</taxon>
        <taxon>Salicaceae</taxon>
        <taxon>Saliceae</taxon>
        <taxon>Populus</taxon>
    </lineage>
</organism>
<name>A0A8T2ZFB3_POPDE</name>
<dbReference type="InterPro" id="IPR009511">
    <property type="entry name" value="MAD1/Cdc20-bound-Mad2-bd"/>
</dbReference>
<gene>
    <name evidence="1" type="ORF">H0E87_004110</name>
</gene>
<sequence>MEGEGSSSEMEFTEVETNTDSGDNSVIFRVTKSVIGFVLYMHQQIPSILLDISLEFDTLQTEYKELLSVRRDHLSRMRGVKRGIRRLEKLVNTVGDDGGFTKSKVAEGLSRKVAHALISKVAGSSSYPGPTKLFLLVKAPASFNLPLHFLPKRDIRYCKKAWIVPTQTAKKIYS</sequence>
<reference evidence="1" key="1">
    <citation type="journal article" date="2021" name="J. Hered.">
        <title>Genome Assembly of Salicaceae Populus deltoides (Eastern Cottonwood) I-69 Based on Nanopore Sequencing and Hi-C Technologies.</title>
        <authorList>
            <person name="Bai S."/>
            <person name="Wu H."/>
            <person name="Zhang J."/>
            <person name="Pan Z."/>
            <person name="Zhao W."/>
            <person name="Li Z."/>
            <person name="Tong C."/>
        </authorList>
    </citation>
    <scope>NUCLEOTIDE SEQUENCE</scope>
    <source>
        <tissue evidence="1">Leaf</tissue>
    </source>
</reference>
<dbReference type="PANTHER" id="PTHR15681:SF1">
    <property type="entry name" value="MAD2L1-BINDING PROTEIN"/>
    <property type="match status" value="1"/>
</dbReference>
<proteinExistence type="predicted"/>
<evidence type="ECO:0000313" key="2">
    <source>
        <dbReference type="Proteomes" id="UP000807159"/>
    </source>
</evidence>
<accession>A0A8T2ZFB3</accession>
<keyword evidence="2" id="KW-1185">Reference proteome</keyword>
<evidence type="ECO:0000313" key="1">
    <source>
        <dbReference type="EMBL" id="KAH8515512.1"/>
    </source>
</evidence>
<comment type="caution">
    <text evidence="1">The sequence shown here is derived from an EMBL/GenBank/DDBJ whole genome shotgun (WGS) entry which is preliminary data.</text>
</comment>
<dbReference type="Proteomes" id="UP000807159">
    <property type="component" value="Chromosome 2"/>
</dbReference>
<dbReference type="InterPro" id="IPR053729">
    <property type="entry name" value="MAD2L1BP_domain_sf"/>
</dbReference>
<protein>
    <submittedName>
        <fullName evidence="1">Uncharacterized protein</fullName>
    </submittedName>
</protein>
<dbReference type="GO" id="GO:0005634">
    <property type="term" value="C:nucleus"/>
    <property type="evidence" value="ECO:0007669"/>
    <property type="project" value="InterPro"/>
</dbReference>
<dbReference type="AlphaFoldDB" id="A0A8T2ZFB3"/>
<dbReference type="Gene3D" id="3.30.900.20">
    <property type="match status" value="2"/>
</dbReference>
<dbReference type="PANTHER" id="PTHR15681">
    <property type="entry name" value="MAD2L1-BINDING PROTEIN"/>
    <property type="match status" value="1"/>
</dbReference>